<dbReference type="GO" id="GO:0004674">
    <property type="term" value="F:protein serine/threonine kinase activity"/>
    <property type="evidence" value="ECO:0007669"/>
    <property type="project" value="UniProtKB-KW"/>
</dbReference>
<feature type="region of interest" description="Disordered" evidence="7">
    <location>
        <begin position="40"/>
        <end position="180"/>
    </location>
</feature>
<gene>
    <name evidence="9" type="ORF">OSTQU699_LOCUS6916</name>
</gene>
<dbReference type="EMBL" id="CAJHUC010001569">
    <property type="protein sequence ID" value="CAD7701557.1"/>
    <property type="molecule type" value="Genomic_DNA"/>
</dbReference>
<dbReference type="PANTHER" id="PTHR24350">
    <property type="entry name" value="SERINE/THREONINE-PROTEIN KINASE IAL-RELATED"/>
    <property type="match status" value="1"/>
</dbReference>
<evidence type="ECO:0000259" key="8">
    <source>
        <dbReference type="PROSITE" id="PS50011"/>
    </source>
</evidence>
<reference evidence="9" key="1">
    <citation type="submission" date="2020-12" db="EMBL/GenBank/DDBJ databases">
        <authorList>
            <person name="Iha C."/>
        </authorList>
    </citation>
    <scope>NUCLEOTIDE SEQUENCE</scope>
</reference>
<evidence type="ECO:0000313" key="10">
    <source>
        <dbReference type="Proteomes" id="UP000708148"/>
    </source>
</evidence>
<sequence length="636" mass="70632">MCPDMCAHTCVLSQVLLGKMERTRKQGANMVDDLHRDLHLDEGRQSSPSPSSPPPSPSRGDWTQADEDARQERVLGSKGTGPSAGFRSDTPFDEEAKSGRKHPVRLSFTDPDELEPRTSQWGKELTTPDTCRPRHSPIAVDVRKEAEEPDPFPSHIRSTLTMEHSSPKPKPKKTSGRKSSIFLSGGNVVGMLLGGIRRQSGVMADTAEEEEDLWFTSTDDFNPPTFMLEKTKSCTSYFVKASACKKNFVMKVFHKRNLAPEMENQLQRCMSIIRTLHHPNIIRCFGVWETEEDMFMVEEYCFHGDMFAQMVTNKKSLTEFFVANQVVRPLLDALVYLHNVGIAHRAIWPENLSFGRDGQLRLLNFVYAINVWQNRPTSQYGYVDYMAPEMLRVMDPCKEDAAAFQNPSDVEGGQRFAESNRVVCYDEKVDIWQLGVLVYELLAGRGPFEVEDPTLTAALILWANVRKFPDSFSKDVISFIQDALVKDPTARPSAEDLVNHPWLEAVGQLETDRRESPISVTGLLGSLCGRLGQMMTAISWSVPRPVAPQRSSSDESDRSTKGHGKIGVVPSAELPTGEDDEVKTILSSFPLVASGLESGVPSEGNSPVLHSLEGESVGATKIAWRGPSPGIPVDKP</sequence>
<dbReference type="SUPFAM" id="SSF56112">
    <property type="entry name" value="Protein kinase-like (PK-like)"/>
    <property type="match status" value="1"/>
</dbReference>
<dbReference type="Proteomes" id="UP000708148">
    <property type="component" value="Unassembled WGS sequence"/>
</dbReference>
<dbReference type="InterPro" id="IPR000719">
    <property type="entry name" value="Prot_kinase_dom"/>
</dbReference>
<keyword evidence="5 6" id="KW-0067">ATP-binding</keyword>
<dbReference type="PROSITE" id="PS50011">
    <property type="entry name" value="PROTEIN_KINASE_DOM"/>
    <property type="match status" value="1"/>
</dbReference>
<accession>A0A8S1J6P1</accession>
<feature type="binding site" evidence="6">
    <location>
        <position position="251"/>
    </location>
    <ligand>
        <name>ATP</name>
        <dbReference type="ChEBI" id="CHEBI:30616"/>
    </ligand>
</feature>
<dbReference type="OrthoDB" id="10252171at2759"/>
<feature type="domain" description="Protein kinase" evidence="8">
    <location>
        <begin position="178"/>
        <end position="503"/>
    </location>
</feature>
<dbReference type="InterPro" id="IPR030616">
    <property type="entry name" value="Aur-like"/>
</dbReference>
<dbReference type="Pfam" id="PF00069">
    <property type="entry name" value="Pkinase"/>
    <property type="match status" value="1"/>
</dbReference>
<keyword evidence="1" id="KW-0723">Serine/threonine-protein kinase</keyword>
<dbReference type="InterPro" id="IPR011009">
    <property type="entry name" value="Kinase-like_dom_sf"/>
</dbReference>
<name>A0A8S1J6P1_9CHLO</name>
<keyword evidence="2" id="KW-0808">Transferase</keyword>
<feature type="binding site" evidence="6">
    <location>
        <begin position="350"/>
        <end position="351"/>
    </location>
    <ligand>
        <name>ATP</name>
        <dbReference type="ChEBI" id="CHEBI:30616"/>
    </ligand>
</feature>
<evidence type="ECO:0000256" key="4">
    <source>
        <dbReference type="ARBA" id="ARBA00022777"/>
    </source>
</evidence>
<keyword evidence="10" id="KW-1185">Reference proteome</keyword>
<dbReference type="GO" id="GO:0005524">
    <property type="term" value="F:ATP binding"/>
    <property type="evidence" value="ECO:0007669"/>
    <property type="project" value="UniProtKB-KW"/>
</dbReference>
<evidence type="ECO:0000256" key="2">
    <source>
        <dbReference type="ARBA" id="ARBA00022679"/>
    </source>
</evidence>
<keyword evidence="3 6" id="KW-0547">Nucleotide-binding</keyword>
<evidence type="ECO:0000256" key="1">
    <source>
        <dbReference type="ARBA" id="ARBA00022527"/>
    </source>
</evidence>
<feature type="region of interest" description="Disordered" evidence="7">
    <location>
        <begin position="542"/>
        <end position="581"/>
    </location>
</feature>
<proteinExistence type="predicted"/>
<evidence type="ECO:0000256" key="3">
    <source>
        <dbReference type="ARBA" id="ARBA00022741"/>
    </source>
</evidence>
<evidence type="ECO:0000313" key="9">
    <source>
        <dbReference type="EMBL" id="CAD7701557.1"/>
    </source>
</evidence>
<dbReference type="Gene3D" id="1.10.510.10">
    <property type="entry name" value="Transferase(Phosphotransferase) domain 1"/>
    <property type="match status" value="1"/>
</dbReference>
<feature type="compositionally biased region" description="Basic residues" evidence="7">
    <location>
        <begin position="167"/>
        <end position="176"/>
    </location>
</feature>
<feature type="region of interest" description="Disordered" evidence="7">
    <location>
        <begin position="596"/>
        <end position="636"/>
    </location>
</feature>
<feature type="binding site" evidence="6">
    <location>
        <position position="232"/>
    </location>
    <ligand>
        <name>ATP</name>
        <dbReference type="ChEBI" id="CHEBI:30616"/>
    </ligand>
</feature>
<dbReference type="AlphaFoldDB" id="A0A8S1J6P1"/>
<organism evidence="9 10">
    <name type="scientific">Ostreobium quekettii</name>
    <dbReference type="NCBI Taxonomy" id="121088"/>
    <lineage>
        <taxon>Eukaryota</taxon>
        <taxon>Viridiplantae</taxon>
        <taxon>Chlorophyta</taxon>
        <taxon>core chlorophytes</taxon>
        <taxon>Ulvophyceae</taxon>
        <taxon>TCBD clade</taxon>
        <taxon>Bryopsidales</taxon>
        <taxon>Ostreobineae</taxon>
        <taxon>Ostreobiaceae</taxon>
        <taxon>Ostreobium</taxon>
    </lineage>
</organism>
<evidence type="ECO:0000256" key="5">
    <source>
        <dbReference type="ARBA" id="ARBA00022840"/>
    </source>
</evidence>
<protein>
    <recommendedName>
        <fullName evidence="8">Protein kinase domain-containing protein</fullName>
    </recommendedName>
</protein>
<comment type="caution">
    <text evidence="9">The sequence shown here is derived from an EMBL/GenBank/DDBJ whole genome shotgun (WGS) entry which is preliminary data.</text>
</comment>
<evidence type="ECO:0000256" key="7">
    <source>
        <dbReference type="SAM" id="MobiDB-lite"/>
    </source>
</evidence>
<evidence type="ECO:0000256" key="6">
    <source>
        <dbReference type="PIRSR" id="PIRSR630616-2"/>
    </source>
</evidence>
<keyword evidence="4" id="KW-0418">Kinase</keyword>